<proteinExistence type="predicted"/>
<keyword evidence="3" id="KW-1185">Reference proteome</keyword>
<feature type="region of interest" description="Disordered" evidence="1">
    <location>
        <begin position="1"/>
        <end position="82"/>
    </location>
</feature>
<dbReference type="Proteomes" id="UP001066276">
    <property type="component" value="Chromosome 9"/>
</dbReference>
<organism evidence="2 3">
    <name type="scientific">Pleurodeles waltl</name>
    <name type="common">Iberian ribbed newt</name>
    <dbReference type="NCBI Taxonomy" id="8319"/>
    <lineage>
        <taxon>Eukaryota</taxon>
        <taxon>Metazoa</taxon>
        <taxon>Chordata</taxon>
        <taxon>Craniata</taxon>
        <taxon>Vertebrata</taxon>
        <taxon>Euteleostomi</taxon>
        <taxon>Amphibia</taxon>
        <taxon>Batrachia</taxon>
        <taxon>Caudata</taxon>
        <taxon>Salamandroidea</taxon>
        <taxon>Salamandridae</taxon>
        <taxon>Pleurodelinae</taxon>
        <taxon>Pleurodeles</taxon>
    </lineage>
</organism>
<feature type="compositionally biased region" description="Polar residues" evidence="1">
    <location>
        <begin position="1"/>
        <end position="12"/>
    </location>
</feature>
<sequence>MGDSGSARNNSGSQGGRACTRRGNNSYPRRSGGRRRTRRRWVNHPGSTLCSGRRDQEVVSNTGGFSTTSAIEGPGGGKPRDPATLWGERGLCRYEDCELIQPSHDTSGRRAGDRQLPTIC</sequence>
<reference evidence="2" key="1">
    <citation type="journal article" date="2022" name="bioRxiv">
        <title>Sequencing and chromosome-scale assembly of the giantPleurodeles waltlgenome.</title>
        <authorList>
            <person name="Brown T."/>
            <person name="Elewa A."/>
            <person name="Iarovenko S."/>
            <person name="Subramanian E."/>
            <person name="Araus A.J."/>
            <person name="Petzold A."/>
            <person name="Susuki M."/>
            <person name="Suzuki K.-i.T."/>
            <person name="Hayashi T."/>
            <person name="Toyoda A."/>
            <person name="Oliveira C."/>
            <person name="Osipova E."/>
            <person name="Leigh N.D."/>
            <person name="Simon A."/>
            <person name="Yun M.H."/>
        </authorList>
    </citation>
    <scope>NUCLEOTIDE SEQUENCE</scope>
    <source>
        <strain evidence="2">20211129_DDA</strain>
        <tissue evidence="2">Liver</tissue>
    </source>
</reference>
<protein>
    <submittedName>
        <fullName evidence="2">Uncharacterized protein</fullName>
    </submittedName>
</protein>
<gene>
    <name evidence="2" type="ORF">NDU88_005885</name>
</gene>
<dbReference type="AlphaFoldDB" id="A0AAV7MZB3"/>
<dbReference type="EMBL" id="JANPWB010000013">
    <property type="protein sequence ID" value="KAJ1108509.1"/>
    <property type="molecule type" value="Genomic_DNA"/>
</dbReference>
<evidence type="ECO:0000313" key="2">
    <source>
        <dbReference type="EMBL" id="KAJ1108509.1"/>
    </source>
</evidence>
<evidence type="ECO:0000313" key="3">
    <source>
        <dbReference type="Proteomes" id="UP001066276"/>
    </source>
</evidence>
<feature type="compositionally biased region" description="Low complexity" evidence="1">
    <location>
        <begin position="21"/>
        <end position="30"/>
    </location>
</feature>
<feature type="compositionally biased region" description="Basic residues" evidence="1">
    <location>
        <begin position="31"/>
        <end position="42"/>
    </location>
</feature>
<name>A0AAV7MZB3_PLEWA</name>
<feature type="compositionally biased region" description="Polar residues" evidence="1">
    <location>
        <begin position="58"/>
        <end position="70"/>
    </location>
</feature>
<evidence type="ECO:0000256" key="1">
    <source>
        <dbReference type="SAM" id="MobiDB-lite"/>
    </source>
</evidence>
<comment type="caution">
    <text evidence="2">The sequence shown here is derived from an EMBL/GenBank/DDBJ whole genome shotgun (WGS) entry which is preliminary data.</text>
</comment>
<accession>A0AAV7MZB3</accession>